<dbReference type="InterPro" id="IPR036188">
    <property type="entry name" value="FAD/NAD-bd_sf"/>
</dbReference>
<sequence length="432" mass="48209">MGGTWVHWYVLKKPLSPPSVMSLERLLTSAFLFTNRNQTHVFSELSYYGLVQAFKPTITSINPAQSLHNFGAGLEDGPAKFLDTIEKIARDFFAVNSFTSRELLPWPNHPYRQSALWRKYDCLSAKQRLEQLSLSPKDKELFASYISLFRCCSLEDTSFFEILRWYALSGPSTAGVYECTSTYKLGHGGMTSFARAILSEYTGDRLFNTPIVEVTQDGSSAHIATQGDRRSRQRWLSLLFHCKSDPLLRLFINCLSDVKFSPPLSALRSEAARHGHQNKGSKYHIKLGSQDPLWFATGEWSCWGPNAMIMYHTELQRPHDRVVFASADWPMGGEDSSSAHSKAIRTYSRYLAGQYGALVPGKCESSVGPVPTQPTDKHHARGANISAAEAGGTEDTTEACSQPPLLSVDQRSFFGTQLSVALRYLALPRSTI</sequence>
<dbReference type="Gene3D" id="3.90.660.10">
    <property type="match status" value="1"/>
</dbReference>
<organism evidence="1 2">
    <name type="scientific">Stachybotrys chartarum (strain CBS 109288 / IBT 7711)</name>
    <name type="common">Toxic black mold</name>
    <name type="synonym">Stilbospora chartarum</name>
    <dbReference type="NCBI Taxonomy" id="1280523"/>
    <lineage>
        <taxon>Eukaryota</taxon>
        <taxon>Fungi</taxon>
        <taxon>Dikarya</taxon>
        <taxon>Ascomycota</taxon>
        <taxon>Pezizomycotina</taxon>
        <taxon>Sordariomycetes</taxon>
        <taxon>Hypocreomycetidae</taxon>
        <taxon>Hypocreales</taxon>
        <taxon>Stachybotryaceae</taxon>
        <taxon>Stachybotrys</taxon>
    </lineage>
</organism>
<evidence type="ECO:0000313" key="2">
    <source>
        <dbReference type="Proteomes" id="UP000028045"/>
    </source>
</evidence>
<proteinExistence type="predicted"/>
<dbReference type="HOGENOM" id="CLU_694791_0_0_1"/>
<reference evidence="1 2" key="1">
    <citation type="journal article" date="2014" name="BMC Genomics">
        <title>Comparative genome sequencing reveals chemotype-specific gene clusters in the toxigenic black mold Stachybotrys.</title>
        <authorList>
            <person name="Semeiks J."/>
            <person name="Borek D."/>
            <person name="Otwinowski Z."/>
            <person name="Grishin N.V."/>
        </authorList>
    </citation>
    <scope>NUCLEOTIDE SEQUENCE [LARGE SCALE GENOMIC DNA]</scope>
    <source>
        <strain evidence="2">CBS 109288 / IBT 7711</strain>
    </source>
</reference>
<keyword evidence="2" id="KW-1185">Reference proteome</keyword>
<dbReference type="OrthoDB" id="7777654at2759"/>
<evidence type="ECO:0008006" key="3">
    <source>
        <dbReference type="Google" id="ProtNLM"/>
    </source>
</evidence>
<dbReference type="Proteomes" id="UP000028045">
    <property type="component" value="Unassembled WGS sequence"/>
</dbReference>
<dbReference type="SUPFAM" id="SSF51905">
    <property type="entry name" value="FAD/NAD(P)-binding domain"/>
    <property type="match status" value="1"/>
</dbReference>
<evidence type="ECO:0000313" key="1">
    <source>
        <dbReference type="EMBL" id="KEY74749.1"/>
    </source>
</evidence>
<dbReference type="AlphaFoldDB" id="A0A084BB20"/>
<accession>A0A084BB20</accession>
<name>A0A084BB20_STACB</name>
<protein>
    <recommendedName>
        <fullName evidence="3">Amine oxidase domain-containing protein</fullName>
    </recommendedName>
</protein>
<gene>
    <name evidence="1" type="ORF">S7711_06652</name>
</gene>
<dbReference type="EMBL" id="KL647490">
    <property type="protein sequence ID" value="KEY74749.1"/>
    <property type="molecule type" value="Genomic_DNA"/>
</dbReference>